<keyword evidence="2" id="KW-0012">Acyltransferase</keyword>
<sequence>MPITIATETPLSADGRALIEASEAALRAVYPPEECFSFSAEELATRNTQFLVARADGAPVGCVALVDAFTYGEVKRLYVDAGLRGRGIGRALMEVLEQAARDLGLGCLRLETGAALAAAVALYRRLGFEECGPFGGYPDIASNMFMEKRIGLVLRGPQRAAQVSSA</sequence>
<dbReference type="InterPro" id="IPR050832">
    <property type="entry name" value="Bact_Acetyltransf"/>
</dbReference>
<reference evidence="4 5" key="1">
    <citation type="submission" date="2019-03" db="EMBL/GenBank/DDBJ databases">
        <title>Genomic Encyclopedia of Type Strains, Phase IV (KMG-IV): sequencing the most valuable type-strain genomes for metagenomic binning, comparative biology and taxonomic classification.</title>
        <authorList>
            <person name="Goeker M."/>
        </authorList>
    </citation>
    <scope>NUCLEOTIDE SEQUENCE [LARGE SCALE GENOMIC DNA]</scope>
    <source>
        <strain evidence="4 5">DSM 18063</strain>
    </source>
</reference>
<dbReference type="SUPFAM" id="SSF55729">
    <property type="entry name" value="Acyl-CoA N-acyltransferases (Nat)"/>
    <property type="match status" value="1"/>
</dbReference>
<organism evidence="4 5">
    <name type="scientific">Rhodovulum marinum</name>
    <dbReference type="NCBI Taxonomy" id="320662"/>
    <lineage>
        <taxon>Bacteria</taxon>
        <taxon>Pseudomonadati</taxon>
        <taxon>Pseudomonadota</taxon>
        <taxon>Alphaproteobacteria</taxon>
        <taxon>Rhodobacterales</taxon>
        <taxon>Paracoccaceae</taxon>
        <taxon>Rhodovulum</taxon>
    </lineage>
</organism>
<dbReference type="PROSITE" id="PS51186">
    <property type="entry name" value="GNAT"/>
    <property type="match status" value="1"/>
</dbReference>
<dbReference type="InterPro" id="IPR000182">
    <property type="entry name" value="GNAT_dom"/>
</dbReference>
<dbReference type="Gene3D" id="3.40.630.30">
    <property type="match status" value="1"/>
</dbReference>
<keyword evidence="5" id="KW-1185">Reference proteome</keyword>
<dbReference type="AlphaFoldDB" id="A0A4R2Q1U2"/>
<feature type="domain" description="N-acetyltransferase" evidence="3">
    <location>
        <begin position="3"/>
        <end position="151"/>
    </location>
</feature>
<keyword evidence="1 4" id="KW-0808">Transferase</keyword>
<dbReference type="RefSeq" id="WP_132462671.1">
    <property type="nucleotide sequence ID" value="NZ_SLXP01000007.1"/>
</dbReference>
<dbReference type="EMBL" id="SLXP01000007">
    <property type="protein sequence ID" value="TCP40561.1"/>
    <property type="molecule type" value="Genomic_DNA"/>
</dbReference>
<dbReference type="InterPro" id="IPR016181">
    <property type="entry name" value="Acyl_CoA_acyltransferase"/>
</dbReference>
<evidence type="ECO:0000259" key="3">
    <source>
        <dbReference type="PROSITE" id="PS51186"/>
    </source>
</evidence>
<gene>
    <name evidence="4" type="ORF">EV662_107172</name>
</gene>
<dbReference type="Pfam" id="PF00583">
    <property type="entry name" value="Acetyltransf_1"/>
    <property type="match status" value="1"/>
</dbReference>
<comment type="caution">
    <text evidence="4">The sequence shown here is derived from an EMBL/GenBank/DDBJ whole genome shotgun (WGS) entry which is preliminary data.</text>
</comment>
<evidence type="ECO:0000313" key="4">
    <source>
        <dbReference type="EMBL" id="TCP40561.1"/>
    </source>
</evidence>
<evidence type="ECO:0000256" key="1">
    <source>
        <dbReference type="ARBA" id="ARBA00022679"/>
    </source>
</evidence>
<dbReference type="CDD" id="cd04301">
    <property type="entry name" value="NAT_SF"/>
    <property type="match status" value="1"/>
</dbReference>
<dbReference type="PANTHER" id="PTHR43877">
    <property type="entry name" value="AMINOALKYLPHOSPHONATE N-ACETYLTRANSFERASE-RELATED-RELATED"/>
    <property type="match status" value="1"/>
</dbReference>
<evidence type="ECO:0000313" key="5">
    <source>
        <dbReference type="Proteomes" id="UP000294835"/>
    </source>
</evidence>
<dbReference type="GO" id="GO:0016747">
    <property type="term" value="F:acyltransferase activity, transferring groups other than amino-acyl groups"/>
    <property type="evidence" value="ECO:0007669"/>
    <property type="project" value="InterPro"/>
</dbReference>
<dbReference type="OrthoDB" id="9803233at2"/>
<protein>
    <submittedName>
        <fullName evidence="4">Putative acetyltransferase</fullName>
    </submittedName>
</protein>
<proteinExistence type="predicted"/>
<accession>A0A4R2Q1U2</accession>
<dbReference type="Proteomes" id="UP000294835">
    <property type="component" value="Unassembled WGS sequence"/>
</dbReference>
<dbReference type="PANTHER" id="PTHR43877:SF2">
    <property type="entry name" value="AMINOALKYLPHOSPHONATE N-ACETYLTRANSFERASE-RELATED"/>
    <property type="match status" value="1"/>
</dbReference>
<evidence type="ECO:0000256" key="2">
    <source>
        <dbReference type="ARBA" id="ARBA00023315"/>
    </source>
</evidence>
<name>A0A4R2Q1U2_9RHOB</name>